<accession>A0A847S0P7</accession>
<keyword evidence="3" id="KW-1185">Reference proteome</keyword>
<gene>
    <name evidence="2" type="ORF">HGH92_21840</name>
</gene>
<name>A0A847S0P7_9BACT</name>
<feature type="compositionally biased region" description="Basic and acidic residues" evidence="1">
    <location>
        <begin position="18"/>
        <end position="28"/>
    </location>
</feature>
<dbReference type="EMBL" id="JABAIA010000002">
    <property type="protein sequence ID" value="NLR66965.1"/>
    <property type="molecule type" value="Genomic_DNA"/>
</dbReference>
<feature type="compositionally biased region" description="Basic and acidic residues" evidence="1">
    <location>
        <begin position="1"/>
        <end position="10"/>
    </location>
</feature>
<dbReference type="AlphaFoldDB" id="A0A847S0P7"/>
<feature type="region of interest" description="Disordered" evidence="1">
    <location>
        <begin position="1"/>
        <end position="59"/>
    </location>
</feature>
<dbReference type="RefSeq" id="WP_168872862.1">
    <property type="nucleotide sequence ID" value="NZ_JABAIA010000002.1"/>
</dbReference>
<protein>
    <submittedName>
        <fullName evidence="2">Uncharacterized protein</fullName>
    </submittedName>
</protein>
<evidence type="ECO:0000313" key="3">
    <source>
        <dbReference type="Proteomes" id="UP000570474"/>
    </source>
</evidence>
<comment type="caution">
    <text evidence="2">The sequence shown here is derived from an EMBL/GenBank/DDBJ whole genome shotgun (WGS) entry which is preliminary data.</text>
</comment>
<organism evidence="2 3">
    <name type="scientific">Chitinophaga varians</name>
    <dbReference type="NCBI Taxonomy" id="2202339"/>
    <lineage>
        <taxon>Bacteria</taxon>
        <taxon>Pseudomonadati</taxon>
        <taxon>Bacteroidota</taxon>
        <taxon>Chitinophagia</taxon>
        <taxon>Chitinophagales</taxon>
        <taxon>Chitinophagaceae</taxon>
        <taxon>Chitinophaga</taxon>
    </lineage>
</organism>
<evidence type="ECO:0000313" key="2">
    <source>
        <dbReference type="EMBL" id="NLR66965.1"/>
    </source>
</evidence>
<evidence type="ECO:0000256" key="1">
    <source>
        <dbReference type="SAM" id="MobiDB-lite"/>
    </source>
</evidence>
<feature type="compositionally biased region" description="Acidic residues" evidence="1">
    <location>
        <begin position="44"/>
        <end position="59"/>
    </location>
</feature>
<sequence>MDQDKEKDIDQQSNPSFTKKDLLGKQEQSEPAEAEEQSSAQETNETDETIEKESAEEEE</sequence>
<proteinExistence type="predicted"/>
<reference evidence="2 3" key="1">
    <citation type="submission" date="2020-04" db="EMBL/GenBank/DDBJ databases">
        <authorList>
            <person name="Yin C."/>
        </authorList>
    </citation>
    <scope>NUCLEOTIDE SEQUENCE [LARGE SCALE GENOMIC DNA]</scope>
    <source>
        <strain evidence="2 3">Ae27</strain>
    </source>
</reference>
<dbReference type="Proteomes" id="UP000570474">
    <property type="component" value="Unassembled WGS sequence"/>
</dbReference>